<gene>
    <name evidence="5" type="ORF">YQE_03535</name>
</gene>
<evidence type="ECO:0000256" key="1">
    <source>
        <dbReference type="ARBA" id="ARBA00004245"/>
    </source>
</evidence>
<dbReference type="InterPro" id="IPR054082">
    <property type="entry name" value="Talin_IBS2B"/>
</dbReference>
<dbReference type="InterPro" id="IPR019748">
    <property type="entry name" value="FERM_central"/>
</dbReference>
<keyword evidence="3" id="KW-0206">Cytoskeleton</keyword>
<feature type="compositionally biased region" description="Polar residues" evidence="4">
    <location>
        <begin position="2261"/>
        <end position="2271"/>
    </location>
</feature>
<dbReference type="CDD" id="cd17089">
    <property type="entry name" value="FERM_F0_TLN"/>
    <property type="match status" value="1"/>
</dbReference>
<reference evidence="5" key="1">
    <citation type="journal article" date="2013" name="Genome Biol.">
        <title>Draft genome of the mountain pine beetle, Dendroctonus ponderosae Hopkins, a major forest pest.</title>
        <authorList>
            <person name="Keeling C.I."/>
            <person name="Yuen M.M."/>
            <person name="Liao N.Y."/>
            <person name="Docking T.R."/>
            <person name="Chan S.K."/>
            <person name="Taylor G.A."/>
            <person name="Palmquist D.L."/>
            <person name="Jackman S.D."/>
            <person name="Nguyen A."/>
            <person name="Li M."/>
            <person name="Henderson H."/>
            <person name="Janes J.K."/>
            <person name="Zhao Y."/>
            <person name="Pandoh P."/>
            <person name="Moore R."/>
            <person name="Sperling F.A."/>
            <person name="Huber D.P."/>
            <person name="Birol I."/>
            <person name="Jones S.J."/>
            <person name="Bohlmann J."/>
        </authorList>
    </citation>
    <scope>NUCLEOTIDE SEQUENCE</scope>
</reference>
<dbReference type="InterPro" id="IPR035963">
    <property type="entry name" value="FERM_2"/>
</dbReference>
<dbReference type="InterPro" id="IPR014352">
    <property type="entry name" value="FERM/acyl-CoA-bd_prot_sf"/>
</dbReference>
<name>N6TI33_DENPD</name>
<feature type="region of interest" description="Disordered" evidence="4">
    <location>
        <begin position="1964"/>
        <end position="1997"/>
    </location>
</feature>
<dbReference type="FunFam" id="1.20.120.230:FF:000002">
    <property type="entry name" value="Talin 2"/>
    <property type="match status" value="1"/>
</dbReference>
<dbReference type="InterPro" id="IPR036723">
    <property type="entry name" value="Alpha-catenin/vinculin-like_sf"/>
</dbReference>
<feature type="compositionally biased region" description="Polar residues" evidence="4">
    <location>
        <begin position="1987"/>
        <end position="1997"/>
    </location>
</feature>
<dbReference type="InterPro" id="IPR035964">
    <property type="entry name" value="I/LWEQ_dom_sf"/>
</dbReference>
<dbReference type="SUPFAM" id="SSF109885">
    <property type="entry name" value="I/LWEQ domain"/>
    <property type="match status" value="2"/>
</dbReference>
<dbReference type="OrthoDB" id="10262320at2759"/>
<dbReference type="InterPro" id="IPR011993">
    <property type="entry name" value="PH-like_dom_sf"/>
</dbReference>
<dbReference type="PANTHER" id="PTHR19981">
    <property type="entry name" value="TALIN"/>
    <property type="match status" value="1"/>
</dbReference>
<dbReference type="SMART" id="SM01244">
    <property type="entry name" value="IRS"/>
    <property type="match status" value="1"/>
</dbReference>
<dbReference type="GO" id="GO:0030182">
    <property type="term" value="P:neuron differentiation"/>
    <property type="evidence" value="ECO:0007669"/>
    <property type="project" value="UniProtKB-ARBA"/>
</dbReference>
<evidence type="ECO:0000313" key="5">
    <source>
        <dbReference type="EMBL" id="ENN80059.1"/>
    </source>
</evidence>
<dbReference type="CDD" id="cd17090">
    <property type="entry name" value="FERM_F1_TLN"/>
    <property type="match status" value="1"/>
</dbReference>
<comment type="subcellular location">
    <subcellularLocation>
        <location evidence="1">Cytoplasm</location>
        <location evidence="1">Cytoskeleton</location>
    </subcellularLocation>
</comment>
<dbReference type="Pfam" id="PF01608">
    <property type="entry name" value="I_LWEQ"/>
    <property type="match status" value="1"/>
</dbReference>
<dbReference type="InterPro" id="IPR002404">
    <property type="entry name" value="IRS_PTB"/>
</dbReference>
<dbReference type="CDD" id="cd10569">
    <property type="entry name" value="FERM_C_Talin"/>
    <property type="match status" value="1"/>
</dbReference>
<dbReference type="Pfam" id="PF21896">
    <property type="entry name" value="Talin_IBS2B"/>
    <property type="match status" value="4"/>
</dbReference>
<evidence type="ECO:0000256" key="4">
    <source>
        <dbReference type="SAM" id="MobiDB-lite"/>
    </source>
</evidence>
<dbReference type="InterPro" id="IPR002558">
    <property type="entry name" value="ILWEQ_dom"/>
</dbReference>
<sequence length="2271" mass="247534">MSLSLRINIVDSNVTKTIVFSSPTTVHDACRIIREKCPEATVQHKDYGLFLTDEDNTTGVWLEPARNLEYYILKSGDTIEYRNKLRTLRVKMLDGSLKTMMVDDSQIVANMMVVVCTKLGITNHDEYSLVLEEPENQENIDSRNYGTLTLKRKKEEREKKNDKMEQLRKKLHTDDEVNWLDPSKTLREQGIDEHETVLLRRKFFFSDQNIDSRDPVQLNLLYVQARDAILNGAHPITQDKACEFAGVQCQIQFGDHIESKHKPGFLDLKEFLPQWYAKIKGIEKKVFQEHKKCSGLNELEAKVKYTKTARSLPTYGVTFFLVKEKMKGKNKLVPRLLGVTKDSVLRLDEKTKETIQTWPLTTVRRWGASPNTFTLDFGDYSDQYYSVQTTDAEQIQQIIAGYIDIILKKKQAKDHFGIDGDEGSTMFEESVAPHKASIIQHESSNIGKLDVHSLAKPAILRTGDSGSGLDGPSQLIEDLQEELREFERAVEAHRLRPLPGDSAEKGAQLLIASTKVVGQGVAQLLSATAQGNEMYNQQAARDTAHSLRNFTGAVRCIAATSDNPDLQRKIIHAGQDVLGNSARLLDESLRSLHVVDTTPTLHKTAKKVNAALQRSIGCLPGQKDVDAAITNIIEWSSTLETGQFPPTNKSYRELQQELNTAAANLDQASAGVVHSVHNPVQLASSSKDFSSAFHDLLQVSMEMAGETNEPQVRGEMIHSLKSVSTSSSALLTTAKSLSADPNLPNGKNQLAAAARAVTDSINHLVNVCTSAAPGQTECDNAIRKIQAMRYLLEKPSEPINDCSYFESLDCVIEKSKVLGDALTGMTNTARLSEHEKFADHIRSFSSAICSLVETSAQTAYLVGVSDSSSIAGRPGLVDQAQFARASQAIRKGCEALTSSASPQKQVLEAATVIAKHTSALCNSCRGASFKTTNPVAKRQFVQSAKAVANSTSALVKEIKALDNEYSEENRRRCAEATRPLLGKLQKYAVEDLCVYASSSEFVTIPAKISPQAREAQKPIVGAGNRLIDSSCSVISAAKNLIVMPKDPSTWQQFAKCSRDVSDSMKQLVVNIRTEAPGGNECEQAALILSNHLKTLDAAYMDAVSQSLQPRKTATLPIFSQQVERSAAGLTDTIEPLRHAAKFEAENIGHTVNQMIQYFEPLVQSSIGAASNMTNSKQQEQLLNQAKSVTESALQFVYCTKDCGGNPQAKNLHQDIDETADLTRIAVQELLQSLEIISTQSGIVSGVMENLTRAMTRLADHRASLIISDSDNYVDYQTRMVECAKDIAKISGEMATKAATDSQQLATLSAQLAHKYTQLANDSVGAAAAATNGEVGIRLKEIVQQLGAACVDLVQSSGQCLISKDDVSLRELGDCSRTVIEKVATVLATLQSGSRGTQACINAASTVSGIIGDLETTIMFATAGNLNPDNENESFADHRENILKTAKALVEDTKTLVAGAASSQEQLAVAAQNSVATIVQLAEVVKFGAASLGSDNPDSQVMLINAVRDVASALGDLIHATKAASGKPINDPAMAHLKDSAKIMVTNVTSLLKTVKAVEDEHTRGTRALESTVEAIGQEMRTLYSSEGCKPNVTVEDLIRCTKSITNATAKSVSAGISNKQDDIIAAANMSRKAISDMLITCKSAAYNLAETNELREDTLRAGHDCAKDFRQLLIAILDGNGAADMKQTLPIISRKIAHSVTELVNLAKRLKGSDWVDPNDPTVIAEKELLGAAASIDAAAEKLANLRPRQNIKVQDPNMEFMNFDEMILEAAKSITTATSALIKAASAAQRELIDSGKMTRYPISSSDDGQWSEGLISAARMVAAATHSLVESANALVQGLASEDKLIAAAKQVASSTAHLLVACKVKAEGDTEATRRLHAAGNAVIKSTDNLVTAAQQAKQVEEEKYLVISRRMVGGIAQEIDAQTEVCRKQRELEEAQIKLAAIRKAKYKLKGYETSGDETDGYISSAPEQDSRYNTHNYDRTRSPYQPSPTNQYHQEAYNHLGSSEKISSLERPLKPNNLFSAVNDLNQAVYGGTNNGAHSSNLYGPPSASYNAPAYDSYNQSRTSPKSPIYKSPQSFQSPNVSSTSHYASLSAPKSYGATNTSPKPFGAEPSKPSAFDSIGGFKPLSFDAKSGSDGYTSSEYATNTYKTPDGYHTDTYKYEYYKSEPKTTYASNTEKYYTNTGKDGKGFTPLSPKSAFETFKNGDDQYQSSYSSNVEYINEPPVLKDDTLEQKTIKKSINEQIFEKKTTTTSRTTKQESQMKTFKFQ</sequence>
<dbReference type="Pfam" id="PF16511">
    <property type="entry name" value="FERM_f0"/>
    <property type="match status" value="1"/>
</dbReference>
<dbReference type="GO" id="GO:0098609">
    <property type="term" value="P:cell-cell adhesion"/>
    <property type="evidence" value="ECO:0007669"/>
    <property type="project" value="TreeGrafter"/>
</dbReference>
<feature type="non-terminal residue" evidence="5">
    <location>
        <position position="1"/>
    </location>
</feature>
<feature type="compositionally biased region" description="Basic and acidic residues" evidence="4">
    <location>
        <begin position="1973"/>
        <end position="1986"/>
    </location>
</feature>
<feature type="region of interest" description="Disordered" evidence="4">
    <location>
        <begin position="2134"/>
        <end position="2154"/>
    </location>
</feature>
<dbReference type="FunFam" id="1.20.1410.10:FF:000001">
    <property type="entry name" value="Talin 2"/>
    <property type="match status" value="1"/>
</dbReference>
<dbReference type="SMART" id="SM00295">
    <property type="entry name" value="B41"/>
    <property type="match status" value="1"/>
</dbReference>
<dbReference type="PROSITE" id="PS50057">
    <property type="entry name" value="FERM_3"/>
    <property type="match status" value="1"/>
</dbReference>
<dbReference type="FunFam" id="1.20.80.10:FF:000007">
    <property type="entry name" value="Talin 2"/>
    <property type="match status" value="1"/>
</dbReference>
<dbReference type="Gene3D" id="1.20.1420.10">
    <property type="entry name" value="Talin, central domain"/>
    <property type="match status" value="7"/>
</dbReference>
<dbReference type="InterPro" id="IPR054060">
    <property type="entry name" value="TLN1-like_RS"/>
</dbReference>
<feature type="compositionally biased region" description="Polar residues" evidence="4">
    <location>
        <begin position="2062"/>
        <end position="2093"/>
    </location>
</feature>
<dbReference type="SUPFAM" id="SSF50729">
    <property type="entry name" value="PH domain-like"/>
    <property type="match status" value="1"/>
</dbReference>
<dbReference type="InterPro" id="IPR019749">
    <property type="entry name" value="Band_41_domain"/>
</dbReference>
<dbReference type="InterPro" id="IPR015009">
    <property type="entry name" value="Vinculin-bd_dom"/>
</dbReference>
<dbReference type="CDD" id="cd12150">
    <property type="entry name" value="talin-RS"/>
    <property type="match status" value="1"/>
</dbReference>
<dbReference type="GO" id="GO:0005178">
    <property type="term" value="F:integrin binding"/>
    <property type="evidence" value="ECO:0007669"/>
    <property type="project" value="TreeGrafter"/>
</dbReference>
<dbReference type="InterPro" id="IPR019747">
    <property type="entry name" value="FERM_CS"/>
</dbReference>
<feature type="compositionally biased region" description="Polar residues" evidence="4">
    <location>
        <begin position="2139"/>
        <end position="2152"/>
    </location>
</feature>
<keyword evidence="2" id="KW-0963">Cytoplasm</keyword>
<dbReference type="FunFam" id="1.20.1420.10:FF:000002">
    <property type="entry name" value="Talin 2"/>
    <property type="match status" value="1"/>
</dbReference>
<dbReference type="Pfam" id="PF21865">
    <property type="entry name" value="TLN1-like_RS"/>
    <property type="match status" value="2"/>
</dbReference>
<dbReference type="GO" id="GO:0005925">
    <property type="term" value="C:focal adhesion"/>
    <property type="evidence" value="ECO:0007669"/>
    <property type="project" value="TreeGrafter"/>
</dbReference>
<protein>
    <submittedName>
        <fullName evidence="5">Uncharacterized protein</fullName>
    </submittedName>
</protein>
<dbReference type="Gene3D" id="1.20.80.10">
    <property type="match status" value="1"/>
</dbReference>
<feature type="region of interest" description="Disordered" evidence="4">
    <location>
        <begin position="2058"/>
        <end position="2122"/>
    </location>
</feature>
<dbReference type="SUPFAM" id="SSF47031">
    <property type="entry name" value="Second domain of FERM"/>
    <property type="match status" value="1"/>
</dbReference>
<dbReference type="InterPro" id="IPR037438">
    <property type="entry name" value="Talin1/2-RS"/>
</dbReference>
<proteinExistence type="predicted"/>
<evidence type="ECO:0000256" key="3">
    <source>
        <dbReference type="ARBA" id="ARBA00023212"/>
    </source>
</evidence>
<dbReference type="Pfam" id="PF02174">
    <property type="entry name" value="IRS"/>
    <property type="match status" value="1"/>
</dbReference>
<dbReference type="OMA" id="XVVLINA"/>
<dbReference type="PANTHER" id="PTHR19981:SF1">
    <property type="entry name" value="RHEA, ISOFORM B"/>
    <property type="match status" value="1"/>
</dbReference>
<dbReference type="GO" id="GO:0030036">
    <property type="term" value="P:actin cytoskeleton organization"/>
    <property type="evidence" value="ECO:0007669"/>
    <property type="project" value="TreeGrafter"/>
</dbReference>
<dbReference type="Gene3D" id="1.20.1410.10">
    <property type="entry name" value="I/LWEQ domain"/>
    <property type="match status" value="1"/>
</dbReference>
<dbReference type="GO" id="GO:0009887">
    <property type="term" value="P:animal organ morphogenesis"/>
    <property type="evidence" value="ECO:0007669"/>
    <property type="project" value="UniProtKB-ARBA"/>
</dbReference>
<dbReference type="PROSITE" id="PS50945">
    <property type="entry name" value="I_LWEQ"/>
    <property type="match status" value="1"/>
</dbReference>
<dbReference type="SUPFAM" id="SSF47220">
    <property type="entry name" value="alpha-catenin/vinculin-like"/>
    <property type="match status" value="5"/>
</dbReference>
<dbReference type="GO" id="GO:0005886">
    <property type="term" value="C:plasma membrane"/>
    <property type="evidence" value="ECO:0007669"/>
    <property type="project" value="TreeGrafter"/>
</dbReference>
<dbReference type="FunFam" id="2.30.29.30:FF:000028">
    <property type="entry name" value="Talin 2"/>
    <property type="match status" value="1"/>
</dbReference>
<dbReference type="GO" id="GO:0005856">
    <property type="term" value="C:cytoskeleton"/>
    <property type="evidence" value="ECO:0007669"/>
    <property type="project" value="UniProtKB-SubCell"/>
</dbReference>
<dbReference type="EMBL" id="KB740605">
    <property type="protein sequence ID" value="ENN80059.1"/>
    <property type="molecule type" value="Genomic_DNA"/>
</dbReference>
<dbReference type="Gene3D" id="2.30.29.30">
    <property type="entry name" value="Pleckstrin-homology domain (PH domain)/Phosphotyrosine-binding domain (PTB)"/>
    <property type="match status" value="1"/>
</dbReference>
<dbReference type="InterPro" id="IPR000299">
    <property type="entry name" value="FERM_domain"/>
</dbReference>
<evidence type="ECO:0000256" key="2">
    <source>
        <dbReference type="ARBA" id="ARBA00022490"/>
    </source>
</evidence>
<dbReference type="HOGENOM" id="CLU_000364_1_1_1"/>
<dbReference type="Pfam" id="PF08913">
    <property type="entry name" value="VBS"/>
    <property type="match status" value="1"/>
</dbReference>
<dbReference type="GO" id="GO:0051015">
    <property type="term" value="F:actin filament binding"/>
    <property type="evidence" value="ECO:0007669"/>
    <property type="project" value="InterPro"/>
</dbReference>
<dbReference type="Gene3D" id="3.10.20.90">
    <property type="entry name" value="Phosphatidylinositol 3-kinase Catalytic Subunit, Chain A, domain 1"/>
    <property type="match status" value="2"/>
</dbReference>
<dbReference type="CDD" id="cd14473">
    <property type="entry name" value="FERM_B-lobe"/>
    <property type="match status" value="1"/>
</dbReference>
<dbReference type="SMART" id="SM00307">
    <property type="entry name" value="ILWEQ"/>
    <property type="match status" value="1"/>
</dbReference>
<dbReference type="GO" id="GO:0005737">
    <property type="term" value="C:cytoplasm"/>
    <property type="evidence" value="ECO:0007669"/>
    <property type="project" value="TreeGrafter"/>
</dbReference>
<dbReference type="InterPro" id="IPR032425">
    <property type="entry name" value="FERM_f0"/>
</dbReference>
<dbReference type="PROSITE" id="PS00660">
    <property type="entry name" value="FERM_1"/>
    <property type="match status" value="1"/>
</dbReference>
<feature type="region of interest" description="Disordered" evidence="4">
    <location>
        <begin position="2251"/>
        <end position="2271"/>
    </location>
</feature>
<dbReference type="Gene3D" id="1.20.120.230">
    <property type="entry name" value="Alpha-catenin/vinculin-like"/>
    <property type="match status" value="1"/>
</dbReference>
<organism evidence="5">
    <name type="scientific">Dendroctonus ponderosae</name>
    <name type="common">Mountain pine beetle</name>
    <dbReference type="NCBI Taxonomy" id="77166"/>
    <lineage>
        <taxon>Eukaryota</taxon>
        <taxon>Metazoa</taxon>
        <taxon>Ecdysozoa</taxon>
        <taxon>Arthropoda</taxon>
        <taxon>Hexapoda</taxon>
        <taxon>Insecta</taxon>
        <taxon>Pterygota</taxon>
        <taxon>Neoptera</taxon>
        <taxon>Endopterygota</taxon>
        <taxon>Coleoptera</taxon>
        <taxon>Polyphaga</taxon>
        <taxon>Cucujiformia</taxon>
        <taxon>Curculionidae</taxon>
        <taxon>Scolytinae</taxon>
        <taxon>Dendroctonus</taxon>
    </lineage>
</organism>
<accession>N6TI33</accession>